<proteinExistence type="inferred from homology"/>
<comment type="similarity">
    <text evidence="1">Belongs to the MAP65/ASE1 family.</text>
</comment>
<accession>A0ABP0UAK7</accession>
<feature type="region of interest" description="Disordered" evidence="3">
    <location>
        <begin position="664"/>
        <end position="690"/>
    </location>
</feature>
<evidence type="ECO:0000313" key="4">
    <source>
        <dbReference type="EMBL" id="CAK9216365.1"/>
    </source>
</evidence>
<feature type="region of interest" description="Disordered" evidence="3">
    <location>
        <begin position="552"/>
        <end position="581"/>
    </location>
</feature>
<reference evidence="4" key="1">
    <citation type="submission" date="2024-02" db="EMBL/GenBank/DDBJ databases">
        <authorList>
            <consortium name="ELIXIR-Norway"/>
            <consortium name="Elixir Norway"/>
        </authorList>
    </citation>
    <scope>NUCLEOTIDE SEQUENCE</scope>
</reference>
<feature type="coiled-coil region" evidence="2">
    <location>
        <begin position="63"/>
        <end position="90"/>
    </location>
</feature>
<dbReference type="Pfam" id="PF03999">
    <property type="entry name" value="MAP65_ASE1"/>
    <property type="match status" value="1"/>
</dbReference>
<evidence type="ECO:0000256" key="1">
    <source>
        <dbReference type="ARBA" id="ARBA00006187"/>
    </source>
</evidence>
<keyword evidence="5" id="KW-1185">Reference proteome</keyword>
<gene>
    <name evidence="4" type="ORF">CSSPTR1EN2_LOCUS13434</name>
</gene>
<dbReference type="PANTHER" id="PTHR19321:SF41">
    <property type="entry name" value="FASCETTO-RELATED"/>
    <property type="match status" value="1"/>
</dbReference>
<evidence type="ECO:0000313" key="5">
    <source>
        <dbReference type="Proteomes" id="UP001497512"/>
    </source>
</evidence>
<evidence type="ECO:0000256" key="2">
    <source>
        <dbReference type="SAM" id="Coils"/>
    </source>
</evidence>
<dbReference type="PANTHER" id="PTHR19321">
    <property type="entry name" value="PROTEIN REGULATOR OF CYTOKINESIS 1 PRC1-RELATED"/>
    <property type="match status" value="1"/>
</dbReference>
<protein>
    <submittedName>
        <fullName evidence="4">Uncharacterized protein</fullName>
    </submittedName>
</protein>
<dbReference type="Proteomes" id="UP001497512">
    <property type="component" value="Chromosome 2"/>
</dbReference>
<sequence length="702" mass="78346">MCRTGIGLNFKCSKNPLMVNTTCGSLLRELQHIWDEVGESDSDRDKMLLQLEQECLEVYRRKVDHASHGRAQLHQELANAEAEFAALFSALGESPVSLRDKRRGTLKEQLAIIRPQLEALRHKKEDRAKQVLEVKRQIAHIRGEISATQASEFYPSGGDQDLSLRKLEEYSAQLQTLQWERSERLHRVLEYVNVVHELCAVLGMDLLQTLADVHPSLVDSSTTGQTKSISNVTLDRLAQTIRSLQEEKRVRLRKLQDFGACLLELWNLMDTPVEEQHLFQHVTCHIAATEDEITVPGALSSETIAQAEIEVARLDTLKASRMKELVVKRRMELEDICRCAHVEPDASTTEEKLIAMVDSGMVDPAALLSQMEEQIMQAKQGASARKDILEKMEKWMSACEEEGWLEDYNKDENRFASKGAHLNLKRAERARAAINKLPAMVEMLISKTKAWEDDRGIPFMFDGVRLLSMLDEYNYLRQEKDEEKRRLRDQKKIQEQLITEQETLFGSKPSPGKTTLSSKKANGGSRPSVGGAGSQPNRRLSMGNALMQPVTPELSRTNGGATYSRLGGASTVGRDTKRERPRPAAPLNYVALNKDDTTGLPSAGVRNTTAGVCGQHQAVQALALRQPLSPVVLSAMPLQNYMDDSGNRIPSSVQVMKAASIGKSSMAAGTSPTSPPMQDLENTTPMPQVEYSFEERRANLLP</sequence>
<keyword evidence="2" id="KW-0175">Coiled coil</keyword>
<organism evidence="4 5">
    <name type="scientific">Sphagnum troendelagicum</name>
    <dbReference type="NCBI Taxonomy" id="128251"/>
    <lineage>
        <taxon>Eukaryota</taxon>
        <taxon>Viridiplantae</taxon>
        <taxon>Streptophyta</taxon>
        <taxon>Embryophyta</taxon>
        <taxon>Bryophyta</taxon>
        <taxon>Sphagnophytina</taxon>
        <taxon>Sphagnopsida</taxon>
        <taxon>Sphagnales</taxon>
        <taxon>Sphagnaceae</taxon>
        <taxon>Sphagnum</taxon>
    </lineage>
</organism>
<evidence type="ECO:0000256" key="3">
    <source>
        <dbReference type="SAM" id="MobiDB-lite"/>
    </source>
</evidence>
<dbReference type="Gene3D" id="1.20.58.1520">
    <property type="match status" value="1"/>
</dbReference>
<feature type="region of interest" description="Disordered" evidence="3">
    <location>
        <begin position="499"/>
        <end position="540"/>
    </location>
</feature>
<dbReference type="InterPro" id="IPR007145">
    <property type="entry name" value="MAP65_Ase1_PRC1"/>
</dbReference>
<feature type="coiled-coil region" evidence="2">
    <location>
        <begin position="470"/>
        <end position="497"/>
    </location>
</feature>
<dbReference type="EMBL" id="OZ019894">
    <property type="protein sequence ID" value="CAK9216365.1"/>
    <property type="molecule type" value="Genomic_DNA"/>
</dbReference>
<name>A0ABP0UAK7_9BRYO</name>